<gene>
    <name evidence="1" type="ORF">SAMN04244579_04535</name>
</gene>
<dbReference type="STRING" id="170623.SAMN04244579_04535"/>
<evidence type="ECO:0000313" key="2">
    <source>
        <dbReference type="Proteomes" id="UP000199005"/>
    </source>
</evidence>
<accession>A0A1H6ZE04</accession>
<dbReference type="AlphaFoldDB" id="A0A1H6ZE04"/>
<sequence length="101" mass="10423">MFGDDLSAAIMASLGDGKADCLDAEGSTVACGIDVIIEHNLQRVGPEGLFVATAVGITWNTADLSGIERGGTFVVGSRRYLVEEIVSDDGQMATAACMEAP</sequence>
<dbReference type="Proteomes" id="UP000199005">
    <property type="component" value="Unassembled WGS sequence"/>
</dbReference>
<name>A0A1H6ZE04_9GAMM</name>
<dbReference type="EMBL" id="FNYO01000124">
    <property type="protein sequence ID" value="SEJ47750.1"/>
    <property type="molecule type" value="Genomic_DNA"/>
</dbReference>
<evidence type="ECO:0000313" key="1">
    <source>
        <dbReference type="EMBL" id="SEJ47750.1"/>
    </source>
</evidence>
<reference evidence="1 2" key="1">
    <citation type="submission" date="2016-10" db="EMBL/GenBank/DDBJ databases">
        <authorList>
            <person name="de Groot N.N."/>
        </authorList>
    </citation>
    <scope>NUCLEOTIDE SEQUENCE [LARGE SCALE GENOMIC DNA]</scope>
    <source>
        <strain evidence="1 2">DSM 1041</strain>
    </source>
</reference>
<dbReference type="RefSeq" id="WP_090903016.1">
    <property type="nucleotide sequence ID" value="NZ_FNYO01000124.1"/>
</dbReference>
<organism evidence="1 2">
    <name type="scientific">Azotobacter beijerinckii</name>
    <dbReference type="NCBI Taxonomy" id="170623"/>
    <lineage>
        <taxon>Bacteria</taxon>
        <taxon>Pseudomonadati</taxon>
        <taxon>Pseudomonadota</taxon>
        <taxon>Gammaproteobacteria</taxon>
        <taxon>Pseudomonadales</taxon>
        <taxon>Pseudomonadaceae</taxon>
        <taxon>Azotobacter</taxon>
    </lineage>
</organism>
<proteinExistence type="predicted"/>
<protein>
    <submittedName>
        <fullName evidence="1">Uncharacterized protein</fullName>
    </submittedName>
</protein>